<keyword evidence="1" id="KW-1133">Transmembrane helix</keyword>
<dbReference type="InterPro" id="IPR024425">
    <property type="entry name" value="LiaF-like_C"/>
</dbReference>
<gene>
    <name evidence="3" type="ORF">SAMN04488134_10530</name>
</gene>
<keyword evidence="4" id="KW-1185">Reference proteome</keyword>
<dbReference type="EMBL" id="FODJ01000005">
    <property type="protein sequence ID" value="SEO21759.1"/>
    <property type="molecule type" value="Genomic_DNA"/>
</dbReference>
<dbReference type="Proteomes" id="UP000199300">
    <property type="component" value="Unassembled WGS sequence"/>
</dbReference>
<dbReference type="PIRSF" id="PIRSF031509">
    <property type="entry name" value="Cell_wall_LiaF/YvqF"/>
    <property type="match status" value="1"/>
</dbReference>
<dbReference type="Pfam" id="PF09922">
    <property type="entry name" value="LiaF-like_C"/>
    <property type="match status" value="1"/>
</dbReference>
<reference evidence="3 4" key="1">
    <citation type="submission" date="2016-10" db="EMBL/GenBank/DDBJ databases">
        <authorList>
            <person name="de Groot N.N."/>
        </authorList>
    </citation>
    <scope>NUCLEOTIDE SEQUENCE [LARGE SCALE GENOMIC DNA]</scope>
    <source>
        <strain evidence="3 4">CGMCC 1.10434</strain>
    </source>
</reference>
<proteinExistence type="predicted"/>
<feature type="transmembrane region" description="Helical" evidence="1">
    <location>
        <begin position="12"/>
        <end position="38"/>
    </location>
</feature>
<name>A0A1H8MWU8_9BACI</name>
<dbReference type="InterPro" id="IPR016975">
    <property type="entry name" value="Cell_wall_LiaF"/>
</dbReference>
<keyword evidence="1" id="KW-0472">Membrane</keyword>
<dbReference type="STRING" id="872970.SAMN04488134_10530"/>
<organism evidence="3 4">
    <name type="scientific">Amphibacillus marinus</name>
    <dbReference type="NCBI Taxonomy" id="872970"/>
    <lineage>
        <taxon>Bacteria</taxon>
        <taxon>Bacillati</taxon>
        <taxon>Bacillota</taxon>
        <taxon>Bacilli</taxon>
        <taxon>Bacillales</taxon>
        <taxon>Bacillaceae</taxon>
        <taxon>Amphibacillus</taxon>
    </lineage>
</organism>
<evidence type="ECO:0000259" key="2">
    <source>
        <dbReference type="Pfam" id="PF09922"/>
    </source>
</evidence>
<dbReference type="AlphaFoldDB" id="A0A1H8MWU8"/>
<accession>A0A1H8MWU8</accession>
<evidence type="ECO:0000313" key="3">
    <source>
        <dbReference type="EMBL" id="SEO21759.1"/>
    </source>
</evidence>
<sequence length="238" mass="27829">MFNEESKKWIQYSLLAIVALFIIEFVFLGRSFIWLLIWGVLVYLSWQYYYRPEGRVMFWISVVALCITLMDTIFFRLAVAAVFIGAILYVYQHRRTQLAHSRSLQFGEEPIEQEELLFSNQWFGRRTTGKRPYQWQDINSQVLVGETVIDLNQTVLPKGEPIIVVHHAAGTIRIVVPYDVEVSIHHSVFAGSVDIFGYGDDRLTNRTVHYQTKNYREAKQRVKIYTSMLIGKIEVRRG</sequence>
<keyword evidence="1" id="KW-0812">Transmembrane</keyword>
<dbReference type="InterPro" id="IPR047793">
    <property type="entry name" value="LiaF_C"/>
</dbReference>
<evidence type="ECO:0000313" key="4">
    <source>
        <dbReference type="Proteomes" id="UP000199300"/>
    </source>
</evidence>
<feature type="domain" description="Cell wall-active antibiotics response LiaF-like C-terminal" evidence="2">
    <location>
        <begin position="122"/>
        <end position="235"/>
    </location>
</feature>
<dbReference type="GO" id="GO:0016020">
    <property type="term" value="C:membrane"/>
    <property type="evidence" value="ECO:0007669"/>
    <property type="project" value="InterPro"/>
</dbReference>
<protein>
    <submittedName>
        <fullName evidence="3">Lia operon protein LiaF</fullName>
    </submittedName>
</protein>
<dbReference type="OrthoDB" id="2351415at2"/>
<evidence type="ECO:0000256" key="1">
    <source>
        <dbReference type="SAM" id="Phobius"/>
    </source>
</evidence>
<dbReference type="RefSeq" id="WP_091496798.1">
    <property type="nucleotide sequence ID" value="NZ_FODJ01000005.1"/>
</dbReference>
<dbReference type="NCBIfam" id="NF040535">
    <property type="entry name" value="LiaF_C_term"/>
    <property type="match status" value="1"/>
</dbReference>
<feature type="transmembrane region" description="Helical" evidence="1">
    <location>
        <begin position="58"/>
        <end position="91"/>
    </location>
</feature>